<feature type="domain" description="TIR" evidence="1">
    <location>
        <begin position="271"/>
        <end position="379"/>
    </location>
</feature>
<dbReference type="InterPro" id="IPR000157">
    <property type="entry name" value="TIR_dom"/>
</dbReference>
<evidence type="ECO:0000313" key="3">
    <source>
        <dbReference type="Proteomes" id="UP001186944"/>
    </source>
</evidence>
<dbReference type="InterPro" id="IPR016024">
    <property type="entry name" value="ARM-type_fold"/>
</dbReference>
<protein>
    <recommendedName>
        <fullName evidence="1">TIR domain-containing protein</fullName>
    </recommendedName>
</protein>
<sequence>MEIRMLLWNHADESEDFARKVATTTMFQHLVDDLMSQQTEHKQEMLSVSYESQESFAFNSTMGIINNCARNAETRNVFTVSMPSGKKINMVDCLQPFLAMENKYVKLITLLALSHIMNEEENRKLTADKTILEFLLEMLSKAADSNDKRHFGFSVHELVDGLANFAKNDNNKYLLMDMKALDLLRRIIMKGSIIEQTAVAKALWELAFLKKNREIILKDKELYKLLQKLKTHDVEELKNAADGACFVIDQKDAPAAVKKEPPKSAKRDGHIMISYNWADQKVLIRIKEWLMKDGFNVWMDIENMEGSLLESMARGIENASVVLLCYSEKYKDSQNCRTEAEYTYKLKKETIPLRMQTNYAPDGWLGILIGSKLFYDFSGVKYPIESKYKELLRALNNQDSIPEEPTAISKLQSATAAMSLMGPVKSSAPASQPLPANVHTRPHPPTVNTARWTKEDISRWLKDNRLETFSGLKSLSGEQIAFLYKMFYRAPESFYRCIQEKLGMKSLEELMRFSDAIESLEYMT</sequence>
<dbReference type="InterPro" id="IPR011989">
    <property type="entry name" value="ARM-like"/>
</dbReference>
<dbReference type="EMBL" id="VSWD01000007">
    <property type="protein sequence ID" value="KAK3098736.1"/>
    <property type="molecule type" value="Genomic_DNA"/>
</dbReference>
<dbReference type="SUPFAM" id="SSF52200">
    <property type="entry name" value="Toll/Interleukin receptor TIR domain"/>
    <property type="match status" value="1"/>
</dbReference>
<dbReference type="Proteomes" id="UP001186944">
    <property type="component" value="Unassembled WGS sequence"/>
</dbReference>
<keyword evidence="3" id="KW-1185">Reference proteome</keyword>
<dbReference type="PANTHER" id="PTHR46270">
    <property type="entry name" value="ARMADILLO-TYPE FOLD-RELATED"/>
    <property type="match status" value="1"/>
</dbReference>
<organism evidence="2 3">
    <name type="scientific">Pinctada imbricata</name>
    <name type="common">Atlantic pearl-oyster</name>
    <name type="synonym">Pinctada martensii</name>
    <dbReference type="NCBI Taxonomy" id="66713"/>
    <lineage>
        <taxon>Eukaryota</taxon>
        <taxon>Metazoa</taxon>
        <taxon>Spiralia</taxon>
        <taxon>Lophotrochozoa</taxon>
        <taxon>Mollusca</taxon>
        <taxon>Bivalvia</taxon>
        <taxon>Autobranchia</taxon>
        <taxon>Pteriomorphia</taxon>
        <taxon>Pterioida</taxon>
        <taxon>Pterioidea</taxon>
        <taxon>Pteriidae</taxon>
        <taxon>Pinctada</taxon>
    </lineage>
</organism>
<dbReference type="Gene3D" id="3.40.50.10140">
    <property type="entry name" value="Toll/interleukin-1 receptor homology (TIR) domain"/>
    <property type="match status" value="1"/>
</dbReference>
<dbReference type="SUPFAM" id="SSF48371">
    <property type="entry name" value="ARM repeat"/>
    <property type="match status" value="1"/>
</dbReference>
<evidence type="ECO:0000313" key="2">
    <source>
        <dbReference type="EMBL" id="KAK3098736.1"/>
    </source>
</evidence>
<name>A0AA88Y6B2_PINIB</name>
<reference evidence="2" key="1">
    <citation type="submission" date="2019-08" db="EMBL/GenBank/DDBJ databases">
        <title>The improved chromosome-level genome for the pearl oyster Pinctada fucata martensii using PacBio sequencing and Hi-C.</title>
        <authorList>
            <person name="Zheng Z."/>
        </authorList>
    </citation>
    <scope>NUCLEOTIDE SEQUENCE</scope>
    <source>
        <strain evidence="2">ZZ-2019</strain>
        <tissue evidence="2">Adductor muscle</tissue>
    </source>
</reference>
<dbReference type="Gene3D" id="1.25.10.10">
    <property type="entry name" value="Leucine-rich Repeat Variant"/>
    <property type="match status" value="1"/>
</dbReference>
<accession>A0AA88Y6B2</accession>
<dbReference type="Pfam" id="PF13676">
    <property type="entry name" value="TIR_2"/>
    <property type="match status" value="1"/>
</dbReference>
<dbReference type="AlphaFoldDB" id="A0AA88Y6B2"/>
<dbReference type="PANTHER" id="PTHR46270:SF2">
    <property type="entry name" value="TIR DOMAIN-CONTAINING PROTEIN"/>
    <property type="match status" value="1"/>
</dbReference>
<gene>
    <name evidence="2" type="ORF">FSP39_022570</name>
</gene>
<proteinExistence type="predicted"/>
<dbReference type="InterPro" id="IPR035897">
    <property type="entry name" value="Toll_tir_struct_dom_sf"/>
</dbReference>
<dbReference type="GO" id="GO:0007165">
    <property type="term" value="P:signal transduction"/>
    <property type="evidence" value="ECO:0007669"/>
    <property type="project" value="InterPro"/>
</dbReference>
<evidence type="ECO:0000259" key="1">
    <source>
        <dbReference type="Pfam" id="PF13676"/>
    </source>
</evidence>
<comment type="caution">
    <text evidence="2">The sequence shown here is derived from an EMBL/GenBank/DDBJ whole genome shotgun (WGS) entry which is preliminary data.</text>
</comment>